<sequence length="202" mass="23238">MRYKKFQESKCNEYAGFFNASYNSGHCIIKVNRPQYYCAAKAEPEKILFSTEYYGYCYFKATASEINMNSFNEICQSFSPKSSPAKICSWPENKFVSSITTEWPSFIGLNLPANKTSRIYEWSNETETCEFRNWLLQTSEFGQPDGYTNETETLVGIMSKDGYWTDYATSTSSPSVVICRENAYTVNEYAKDCQSIDKCEQL</sequence>
<dbReference type="WBParaSite" id="ES5_v2.g15568.t1">
    <property type="protein sequence ID" value="ES5_v2.g15568.t1"/>
    <property type="gene ID" value="ES5_v2.g15568"/>
</dbReference>
<reference evidence="2" key="1">
    <citation type="submission" date="2022-11" db="UniProtKB">
        <authorList>
            <consortium name="WormBaseParasite"/>
        </authorList>
    </citation>
    <scope>IDENTIFICATION</scope>
</reference>
<dbReference type="Proteomes" id="UP000887579">
    <property type="component" value="Unplaced"/>
</dbReference>
<evidence type="ECO:0000313" key="1">
    <source>
        <dbReference type="Proteomes" id="UP000887579"/>
    </source>
</evidence>
<evidence type="ECO:0000313" key="2">
    <source>
        <dbReference type="WBParaSite" id="ES5_v2.g15568.t1"/>
    </source>
</evidence>
<proteinExistence type="predicted"/>
<accession>A0AC34FEA7</accession>
<organism evidence="1 2">
    <name type="scientific">Panagrolaimus sp. ES5</name>
    <dbReference type="NCBI Taxonomy" id="591445"/>
    <lineage>
        <taxon>Eukaryota</taxon>
        <taxon>Metazoa</taxon>
        <taxon>Ecdysozoa</taxon>
        <taxon>Nematoda</taxon>
        <taxon>Chromadorea</taxon>
        <taxon>Rhabditida</taxon>
        <taxon>Tylenchina</taxon>
        <taxon>Panagrolaimomorpha</taxon>
        <taxon>Panagrolaimoidea</taxon>
        <taxon>Panagrolaimidae</taxon>
        <taxon>Panagrolaimus</taxon>
    </lineage>
</organism>
<name>A0AC34FEA7_9BILA</name>
<protein>
    <submittedName>
        <fullName evidence="2">C-type lectin domain-containing protein</fullName>
    </submittedName>
</protein>